<gene>
    <name evidence="2" type="ORF">WOLCODRAFT_100784</name>
</gene>
<feature type="compositionally biased region" description="Low complexity" evidence="1">
    <location>
        <begin position="419"/>
        <end position="456"/>
    </location>
</feature>
<dbReference type="Proteomes" id="UP000218811">
    <property type="component" value="Unassembled WGS sequence"/>
</dbReference>
<dbReference type="PANTHER" id="PTHR10378">
    <property type="entry name" value="LIM DOMAIN-BINDING PROTEIN"/>
    <property type="match status" value="1"/>
</dbReference>
<dbReference type="Pfam" id="PF01803">
    <property type="entry name" value="LIM_bind"/>
    <property type="match status" value="1"/>
</dbReference>
<protein>
    <recommendedName>
        <fullName evidence="4">LIM-domain binding protein</fullName>
    </recommendedName>
</protein>
<feature type="region of interest" description="Disordered" evidence="1">
    <location>
        <begin position="320"/>
        <end position="500"/>
    </location>
</feature>
<dbReference type="AlphaFoldDB" id="A0A2H3JH89"/>
<sequence length="500" mass="52210">MYPGMPGPQIIRPQGAAVGPSAGGVGQPDGMTASHPQMRPPFPMAPRVLNHTLVVGNGQGSLRLLQFSDELSHEDDSKSRASYWDGTIKEFFTAKAILKITLWKDSQQQEAKPFEIGTPILPRFFLVTTQSGVKSMSLGLDGVVERVQFAGFATVECKRATWTFRYTNGYTVVLKGPLTAHAIAIPVVPQHGQQMPVNNGFTIRFERLVFDAVSFEKMVQVDAISGSRVQDPQQQGQQHLVAMANQQDDAARYEEPKSVIERAILPGEPVNAFGIPQATMRCLELAESVSQMTDLIQFSRDQDLGPKEALVQYARKLRNEVRPSLQPRGPGHGPGDGGPDGPSGGGGGPGPGPGGAGSSAFDGNNGTNGANTANGANGAAPPSNSLYPNVPGPSTTQAQGNGPSTPQNTSQAADTPKQAAAQPGPSSQASSSTPSASTSTPAAAATPASGSATTTPHMAHATLKRKAPQRPEDGSPAVANADAPPAKRPARKRSTRTQGG</sequence>
<feature type="compositionally biased region" description="Low complexity" evidence="1">
    <location>
        <begin position="358"/>
        <end position="380"/>
    </location>
</feature>
<feature type="compositionally biased region" description="Basic residues" evidence="1">
    <location>
        <begin position="488"/>
        <end position="500"/>
    </location>
</feature>
<evidence type="ECO:0008006" key="4">
    <source>
        <dbReference type="Google" id="ProtNLM"/>
    </source>
</evidence>
<name>A0A2H3JH89_WOLCO</name>
<feature type="compositionally biased region" description="Polar residues" evidence="1">
    <location>
        <begin position="382"/>
        <end position="413"/>
    </location>
</feature>
<dbReference type="OrthoDB" id="774557at2759"/>
<dbReference type="EMBL" id="KB468113">
    <property type="protein sequence ID" value="PCH41542.1"/>
    <property type="molecule type" value="Genomic_DNA"/>
</dbReference>
<keyword evidence="3" id="KW-1185">Reference proteome</keyword>
<evidence type="ECO:0000256" key="1">
    <source>
        <dbReference type="SAM" id="MobiDB-lite"/>
    </source>
</evidence>
<dbReference type="OMA" id="INIRYCI"/>
<evidence type="ECO:0000313" key="3">
    <source>
        <dbReference type="Proteomes" id="UP000218811"/>
    </source>
</evidence>
<organism evidence="2 3">
    <name type="scientific">Wolfiporia cocos (strain MD-104)</name>
    <name type="common">Brown rot fungus</name>
    <dbReference type="NCBI Taxonomy" id="742152"/>
    <lineage>
        <taxon>Eukaryota</taxon>
        <taxon>Fungi</taxon>
        <taxon>Dikarya</taxon>
        <taxon>Basidiomycota</taxon>
        <taxon>Agaricomycotina</taxon>
        <taxon>Agaricomycetes</taxon>
        <taxon>Polyporales</taxon>
        <taxon>Phaeolaceae</taxon>
        <taxon>Wolfiporia</taxon>
    </lineage>
</organism>
<feature type="compositionally biased region" description="Gly residues" evidence="1">
    <location>
        <begin position="330"/>
        <end position="357"/>
    </location>
</feature>
<evidence type="ECO:0000313" key="2">
    <source>
        <dbReference type="EMBL" id="PCH41542.1"/>
    </source>
</evidence>
<reference evidence="2 3" key="1">
    <citation type="journal article" date="2012" name="Science">
        <title>The Paleozoic origin of enzymatic lignin decomposition reconstructed from 31 fungal genomes.</title>
        <authorList>
            <person name="Floudas D."/>
            <person name="Binder M."/>
            <person name="Riley R."/>
            <person name="Barry K."/>
            <person name="Blanchette R.A."/>
            <person name="Henrissat B."/>
            <person name="Martinez A.T."/>
            <person name="Otillar R."/>
            <person name="Spatafora J.W."/>
            <person name="Yadav J.S."/>
            <person name="Aerts A."/>
            <person name="Benoit I."/>
            <person name="Boyd A."/>
            <person name="Carlson A."/>
            <person name="Copeland A."/>
            <person name="Coutinho P.M."/>
            <person name="de Vries R.P."/>
            <person name="Ferreira P."/>
            <person name="Findley K."/>
            <person name="Foster B."/>
            <person name="Gaskell J."/>
            <person name="Glotzer D."/>
            <person name="Gorecki P."/>
            <person name="Heitman J."/>
            <person name="Hesse C."/>
            <person name="Hori C."/>
            <person name="Igarashi K."/>
            <person name="Jurgens J.A."/>
            <person name="Kallen N."/>
            <person name="Kersten P."/>
            <person name="Kohler A."/>
            <person name="Kuees U."/>
            <person name="Kumar T.K.A."/>
            <person name="Kuo A."/>
            <person name="LaButti K."/>
            <person name="Larrondo L.F."/>
            <person name="Lindquist E."/>
            <person name="Ling A."/>
            <person name="Lombard V."/>
            <person name="Lucas S."/>
            <person name="Lundell T."/>
            <person name="Martin R."/>
            <person name="McLaughlin D.J."/>
            <person name="Morgenstern I."/>
            <person name="Morin E."/>
            <person name="Murat C."/>
            <person name="Nagy L.G."/>
            <person name="Nolan M."/>
            <person name="Ohm R.A."/>
            <person name="Patyshakuliyeva A."/>
            <person name="Rokas A."/>
            <person name="Ruiz-Duenas F.J."/>
            <person name="Sabat G."/>
            <person name="Salamov A."/>
            <person name="Samejima M."/>
            <person name="Schmutz J."/>
            <person name="Slot J.C."/>
            <person name="St John F."/>
            <person name="Stenlid J."/>
            <person name="Sun H."/>
            <person name="Sun S."/>
            <person name="Syed K."/>
            <person name="Tsang A."/>
            <person name="Wiebenga A."/>
            <person name="Young D."/>
            <person name="Pisabarro A."/>
            <person name="Eastwood D.C."/>
            <person name="Martin F."/>
            <person name="Cullen D."/>
            <person name="Grigoriev I.V."/>
            <person name="Hibbett D.S."/>
        </authorList>
    </citation>
    <scope>NUCLEOTIDE SEQUENCE [LARGE SCALE GENOMIC DNA]</scope>
    <source>
        <strain evidence="2 3">MD-104</strain>
    </source>
</reference>
<feature type="region of interest" description="Disordered" evidence="1">
    <location>
        <begin position="1"/>
        <end position="37"/>
    </location>
</feature>
<proteinExistence type="predicted"/>
<accession>A0A2H3JH89</accession>
<dbReference type="InterPro" id="IPR029005">
    <property type="entry name" value="LIM-bd/SEUSS"/>
</dbReference>